<dbReference type="Pfam" id="PF00076">
    <property type="entry name" value="RRM_1"/>
    <property type="match status" value="2"/>
</dbReference>
<dbReference type="InterPro" id="IPR035979">
    <property type="entry name" value="RBD_domain_sf"/>
</dbReference>
<dbReference type="InterPro" id="IPR000504">
    <property type="entry name" value="RRM_dom"/>
</dbReference>
<dbReference type="OrthoDB" id="6159137at2759"/>
<name>A0A0L0HK99_SPIPD</name>
<dbReference type="OMA" id="DAITHMN"/>
<evidence type="ECO:0000256" key="2">
    <source>
        <dbReference type="ARBA" id="ARBA00022884"/>
    </source>
</evidence>
<dbReference type="InParanoid" id="A0A0L0HK99"/>
<dbReference type="eggNOG" id="KOG0123">
    <property type="taxonomic scope" value="Eukaryota"/>
</dbReference>
<evidence type="ECO:0000259" key="5">
    <source>
        <dbReference type="PROSITE" id="PS50102"/>
    </source>
</evidence>
<reference evidence="6 7" key="1">
    <citation type="submission" date="2009-08" db="EMBL/GenBank/DDBJ databases">
        <title>The Genome Sequence of Spizellomyces punctatus strain DAOM BR117.</title>
        <authorList>
            <consortium name="The Broad Institute Genome Sequencing Platform"/>
            <person name="Russ C."/>
            <person name="Cuomo C."/>
            <person name="Shea T."/>
            <person name="Young S.K."/>
            <person name="Zeng Q."/>
            <person name="Koehrsen M."/>
            <person name="Haas B."/>
            <person name="Borodovsky M."/>
            <person name="Guigo R."/>
            <person name="Alvarado L."/>
            <person name="Berlin A."/>
            <person name="Bochicchio J."/>
            <person name="Borenstein D."/>
            <person name="Chapman S."/>
            <person name="Chen Z."/>
            <person name="Engels R."/>
            <person name="Freedman E."/>
            <person name="Gellesch M."/>
            <person name="Goldberg J."/>
            <person name="Griggs A."/>
            <person name="Gujja S."/>
            <person name="Heiman D."/>
            <person name="Hepburn T."/>
            <person name="Howarth C."/>
            <person name="Jen D."/>
            <person name="Larson L."/>
            <person name="Lewis B."/>
            <person name="Mehta T."/>
            <person name="Park D."/>
            <person name="Pearson M."/>
            <person name="Roberts A."/>
            <person name="Saif S."/>
            <person name="Shenoy N."/>
            <person name="Sisk P."/>
            <person name="Stolte C."/>
            <person name="Sykes S."/>
            <person name="Thomson T."/>
            <person name="Walk T."/>
            <person name="White J."/>
            <person name="Yandava C."/>
            <person name="Burger G."/>
            <person name="Gray M.W."/>
            <person name="Holland P.W.H."/>
            <person name="King N."/>
            <person name="Lang F.B.F."/>
            <person name="Roger A.J."/>
            <person name="Ruiz-Trillo I."/>
            <person name="Lander E."/>
            <person name="Nusbaum C."/>
        </authorList>
    </citation>
    <scope>NUCLEOTIDE SEQUENCE [LARGE SCALE GENOMIC DNA]</scope>
    <source>
        <strain evidence="6 7">DAOM BR117</strain>
    </source>
</reference>
<dbReference type="RefSeq" id="XP_016609571.1">
    <property type="nucleotide sequence ID" value="XM_016751605.1"/>
</dbReference>
<dbReference type="PANTHER" id="PTHR24012">
    <property type="entry name" value="RNA BINDING PROTEIN"/>
    <property type="match status" value="1"/>
</dbReference>
<evidence type="ECO:0000256" key="3">
    <source>
        <dbReference type="PROSITE-ProRule" id="PRU00176"/>
    </source>
</evidence>
<feature type="domain" description="RRM" evidence="5">
    <location>
        <begin position="98"/>
        <end position="174"/>
    </location>
</feature>
<dbReference type="AlphaFoldDB" id="A0A0L0HK99"/>
<sequence>MADALDSYPTLFISGMLPSITELDLVKVLNEMKLETKVIMERDPVTSVPLGRIKLIFRYMPDAERFYATVNGSLFLGAKVHLTFKDPNMNFTNTSGSKSIVVKHIPLGVTSLDFYEAVRPFGRIISCKVMIDRSGSESYALLQFENQDHADRCVNEVNGSQFRGNTISLSWQFPKNSPYQYPTKRTSMSKEQIIGVDASQLGAPAGWSQNGSTTNGWGQPTPPNSPPPVSVTPPNWSSAPNPNAAPWSPTSPTTGWHQGASQGGAPRHAWETSTPTVVPDIPLDEKNLYIKNLEEHVDNLELFNMFRVFGRIISARVMRDEATGRSKGFGFVSFETAEMAGRALRDMNGKRYGNKQLVVNVAEPKGYRQTKLAALHAAKGGLPSPVAV</sequence>
<gene>
    <name evidence="6" type="ORF">SPPG_03331</name>
</gene>
<dbReference type="EMBL" id="KQ257454">
    <property type="protein sequence ID" value="KND01532.1"/>
    <property type="molecule type" value="Genomic_DNA"/>
</dbReference>
<protein>
    <recommendedName>
        <fullName evidence="5">RRM domain-containing protein</fullName>
    </recommendedName>
</protein>
<dbReference type="GO" id="GO:0005737">
    <property type="term" value="C:cytoplasm"/>
    <property type="evidence" value="ECO:0007669"/>
    <property type="project" value="UniProtKB-ARBA"/>
</dbReference>
<feature type="domain" description="RRM" evidence="5">
    <location>
        <begin position="286"/>
        <end position="364"/>
    </location>
</feature>
<evidence type="ECO:0000313" key="6">
    <source>
        <dbReference type="EMBL" id="KND01532.1"/>
    </source>
</evidence>
<dbReference type="Proteomes" id="UP000053201">
    <property type="component" value="Unassembled WGS sequence"/>
</dbReference>
<feature type="compositionally biased region" description="Polar residues" evidence="4">
    <location>
        <begin position="207"/>
        <end position="218"/>
    </location>
</feature>
<dbReference type="CDD" id="cd00590">
    <property type="entry name" value="RRM_SF"/>
    <property type="match status" value="1"/>
</dbReference>
<organism evidence="6 7">
    <name type="scientific">Spizellomyces punctatus (strain DAOM BR117)</name>
    <dbReference type="NCBI Taxonomy" id="645134"/>
    <lineage>
        <taxon>Eukaryota</taxon>
        <taxon>Fungi</taxon>
        <taxon>Fungi incertae sedis</taxon>
        <taxon>Chytridiomycota</taxon>
        <taxon>Chytridiomycota incertae sedis</taxon>
        <taxon>Chytridiomycetes</taxon>
        <taxon>Spizellomycetales</taxon>
        <taxon>Spizellomycetaceae</taxon>
        <taxon>Spizellomyces</taxon>
    </lineage>
</organism>
<dbReference type="SUPFAM" id="SSF54928">
    <property type="entry name" value="RNA-binding domain, RBD"/>
    <property type="match status" value="2"/>
</dbReference>
<dbReference type="GO" id="GO:0010629">
    <property type="term" value="P:negative regulation of gene expression"/>
    <property type="evidence" value="ECO:0007669"/>
    <property type="project" value="UniProtKB-ARBA"/>
</dbReference>
<dbReference type="FunFam" id="3.30.70.330:FF:000383">
    <property type="entry name" value="Sex lethal, isoform D"/>
    <property type="match status" value="1"/>
</dbReference>
<evidence type="ECO:0000313" key="7">
    <source>
        <dbReference type="Proteomes" id="UP000053201"/>
    </source>
</evidence>
<keyword evidence="7" id="KW-1185">Reference proteome</keyword>
<dbReference type="STRING" id="645134.A0A0L0HK99"/>
<dbReference type="GeneID" id="27686858"/>
<proteinExistence type="predicted"/>
<dbReference type="VEuPathDB" id="FungiDB:SPPG_03331"/>
<dbReference type="InterPro" id="IPR012677">
    <property type="entry name" value="Nucleotide-bd_a/b_plait_sf"/>
</dbReference>
<evidence type="ECO:0000256" key="1">
    <source>
        <dbReference type="ARBA" id="ARBA00022737"/>
    </source>
</evidence>
<keyword evidence="2 3" id="KW-0694">RNA-binding</keyword>
<evidence type="ECO:0000256" key="4">
    <source>
        <dbReference type="SAM" id="MobiDB-lite"/>
    </source>
</evidence>
<feature type="compositionally biased region" description="Pro residues" evidence="4">
    <location>
        <begin position="220"/>
        <end position="231"/>
    </location>
</feature>
<dbReference type="Gene3D" id="3.30.70.330">
    <property type="match status" value="2"/>
</dbReference>
<accession>A0A0L0HK99</accession>
<keyword evidence="1" id="KW-0677">Repeat</keyword>
<feature type="region of interest" description="Disordered" evidence="4">
    <location>
        <begin position="202"/>
        <end position="278"/>
    </location>
</feature>
<dbReference type="GO" id="GO:0003729">
    <property type="term" value="F:mRNA binding"/>
    <property type="evidence" value="ECO:0007669"/>
    <property type="project" value="UniProtKB-ARBA"/>
</dbReference>
<dbReference type="SMART" id="SM00360">
    <property type="entry name" value="RRM"/>
    <property type="match status" value="3"/>
</dbReference>
<dbReference type="PROSITE" id="PS50102">
    <property type="entry name" value="RRM"/>
    <property type="match status" value="2"/>
</dbReference>
<dbReference type="GO" id="GO:0009967">
    <property type="term" value="P:positive regulation of signal transduction"/>
    <property type="evidence" value="ECO:0007669"/>
    <property type="project" value="UniProtKB-ARBA"/>
</dbReference>
<feature type="compositionally biased region" description="Low complexity" evidence="4">
    <location>
        <begin position="232"/>
        <end position="254"/>
    </location>
</feature>